<evidence type="ECO:0000259" key="8">
    <source>
        <dbReference type="PROSITE" id="PS51225"/>
    </source>
</evidence>
<evidence type="ECO:0000256" key="1">
    <source>
        <dbReference type="ARBA" id="ARBA00004141"/>
    </source>
</evidence>
<evidence type="ECO:0000256" key="6">
    <source>
        <dbReference type="SAM" id="MobiDB-lite"/>
    </source>
</evidence>
<keyword evidence="3 7" id="KW-1133">Transmembrane helix</keyword>
<accession>A0A6J2W2N2</accession>
<evidence type="ECO:0000313" key="10">
    <source>
        <dbReference type="RefSeq" id="XP_030638483.1"/>
    </source>
</evidence>
<feature type="transmembrane region" description="Helical" evidence="7">
    <location>
        <begin position="102"/>
        <end position="122"/>
    </location>
</feature>
<evidence type="ECO:0000313" key="9">
    <source>
        <dbReference type="Proteomes" id="UP000504632"/>
    </source>
</evidence>
<evidence type="ECO:0000256" key="2">
    <source>
        <dbReference type="ARBA" id="ARBA00022692"/>
    </source>
</evidence>
<dbReference type="GeneID" id="115819083"/>
<feature type="domain" description="MARVEL" evidence="8">
    <location>
        <begin position="30"/>
        <end position="157"/>
    </location>
</feature>
<dbReference type="InterPro" id="IPR050578">
    <property type="entry name" value="MARVEL-CKLF_proteins"/>
</dbReference>
<keyword evidence="9" id="KW-1185">Reference proteome</keyword>
<keyword evidence="2 5" id="KW-0812">Transmembrane</keyword>
<feature type="transmembrane region" description="Helical" evidence="7">
    <location>
        <begin position="64"/>
        <end position="90"/>
    </location>
</feature>
<evidence type="ECO:0000256" key="3">
    <source>
        <dbReference type="ARBA" id="ARBA00022989"/>
    </source>
</evidence>
<dbReference type="AlphaFoldDB" id="A0A6J2W2N2"/>
<comment type="subcellular location">
    <subcellularLocation>
        <location evidence="1">Membrane</location>
        <topology evidence="1">Multi-pass membrane protein</topology>
    </subcellularLocation>
</comment>
<name>A0A6J2W2N2_CHACN</name>
<evidence type="ECO:0000256" key="4">
    <source>
        <dbReference type="ARBA" id="ARBA00023136"/>
    </source>
</evidence>
<feature type="transmembrane region" description="Helical" evidence="7">
    <location>
        <begin position="134"/>
        <end position="153"/>
    </location>
</feature>
<gene>
    <name evidence="10" type="primary">cmtm6</name>
</gene>
<dbReference type="PANTHER" id="PTHR22776:SF25">
    <property type="entry name" value="CKLF-LIKE MARVEL TRANSMEMBRANE DOMAIN-CONTAINING PROTEIN 6"/>
    <property type="match status" value="1"/>
</dbReference>
<protein>
    <submittedName>
        <fullName evidence="10">CKLF-like MARVEL transmembrane domain-containing protein 6</fullName>
    </submittedName>
</protein>
<dbReference type="PROSITE" id="PS51225">
    <property type="entry name" value="MARVEL"/>
    <property type="match status" value="1"/>
</dbReference>
<proteinExistence type="predicted"/>
<evidence type="ECO:0000256" key="5">
    <source>
        <dbReference type="PROSITE-ProRule" id="PRU00581"/>
    </source>
</evidence>
<dbReference type="Pfam" id="PF01284">
    <property type="entry name" value="MARVEL"/>
    <property type="match status" value="1"/>
</dbReference>
<feature type="region of interest" description="Disordered" evidence="6">
    <location>
        <begin position="167"/>
        <end position="190"/>
    </location>
</feature>
<reference evidence="10" key="1">
    <citation type="submission" date="2025-08" db="UniProtKB">
        <authorList>
            <consortium name="RefSeq"/>
        </authorList>
    </citation>
    <scope>IDENTIFICATION</scope>
</reference>
<dbReference type="CTD" id="54918"/>
<dbReference type="RefSeq" id="XP_030638483.1">
    <property type="nucleotide sequence ID" value="XM_030782623.1"/>
</dbReference>
<dbReference type="InterPro" id="IPR008253">
    <property type="entry name" value="Marvel"/>
</dbReference>
<feature type="compositionally biased region" description="Polar residues" evidence="6">
    <location>
        <begin position="180"/>
        <end position="190"/>
    </location>
</feature>
<dbReference type="GO" id="GO:0016020">
    <property type="term" value="C:membrane"/>
    <property type="evidence" value="ECO:0007669"/>
    <property type="project" value="UniProtKB-SubCell"/>
</dbReference>
<dbReference type="OrthoDB" id="10028364at2759"/>
<dbReference type="PANTHER" id="PTHR22776">
    <property type="entry name" value="MARVEL-CONTAINING POTENTIAL LIPID RAFT-ASSOCIATED PROTEIN"/>
    <property type="match status" value="1"/>
</dbReference>
<dbReference type="InParanoid" id="A0A6J2W2N2"/>
<dbReference type="Proteomes" id="UP000504632">
    <property type="component" value="Chromosome 8"/>
</dbReference>
<feature type="transmembrane region" description="Helical" evidence="7">
    <location>
        <begin position="30"/>
        <end position="52"/>
    </location>
</feature>
<organism evidence="9 10">
    <name type="scientific">Chanos chanos</name>
    <name type="common">Milkfish</name>
    <name type="synonym">Mugil chanos</name>
    <dbReference type="NCBI Taxonomy" id="29144"/>
    <lineage>
        <taxon>Eukaryota</taxon>
        <taxon>Metazoa</taxon>
        <taxon>Chordata</taxon>
        <taxon>Craniata</taxon>
        <taxon>Vertebrata</taxon>
        <taxon>Euteleostomi</taxon>
        <taxon>Actinopterygii</taxon>
        <taxon>Neopterygii</taxon>
        <taxon>Teleostei</taxon>
        <taxon>Ostariophysi</taxon>
        <taxon>Gonorynchiformes</taxon>
        <taxon>Chanidae</taxon>
        <taxon>Chanos</taxon>
    </lineage>
</organism>
<sequence length="190" mass="20765">MSTNATSSVYGATTEPGRKSKKLLVGPNEYLTYVRFFFKVFEVLFSLAAFIAEETITNCVSCSPLYFFEFVSCTAFLFTALLLVLLATNLSKKVGINCWPQLDFYYTAAITVLFLIASIVFLADNSGMIVERVAGVFGILASVVYILDLGLFCKEKGVPFIKRSPAQAQAQSQAPESEKLNTVQATNGGE</sequence>
<keyword evidence="4 5" id="KW-0472">Membrane</keyword>
<evidence type="ECO:0000256" key="7">
    <source>
        <dbReference type="SAM" id="Phobius"/>
    </source>
</evidence>